<name>A0ABZ1C116_9FIRM</name>
<reference evidence="1 2" key="1">
    <citation type="journal article" date="2024" name="Front. Microbiol.">
        <title>Novel thermophilic genera Geochorda gen. nov. and Carboxydochorda gen. nov. from the deep terrestrial subsurface reveal the ecophysiological diversity in the class Limnochordia.</title>
        <authorList>
            <person name="Karnachuk O.V."/>
            <person name="Lukina A.P."/>
            <person name="Avakyan M.R."/>
            <person name="Kadnikov V.V."/>
            <person name="Begmatov S."/>
            <person name="Beletsky A.V."/>
            <person name="Vlasova K.G."/>
            <person name="Novikov A.A."/>
            <person name="Shcherbakova V.A."/>
            <person name="Mardanov A.V."/>
            <person name="Ravin N.V."/>
        </authorList>
    </citation>
    <scope>NUCLEOTIDE SEQUENCE [LARGE SCALE GENOMIC DNA]</scope>
    <source>
        <strain evidence="1 2">L945</strain>
    </source>
</reference>
<keyword evidence="2" id="KW-1185">Reference proteome</keyword>
<protein>
    <submittedName>
        <fullName evidence="1">Uncharacterized protein</fullName>
    </submittedName>
</protein>
<sequence length="138" mass="15624">MGTWREELPVFNVSPEDVLRGLKRSKRLAKQDILASSKTPNPRYWTAHAEARRRVYDLLMEAIEREGLDSAYHLARRQFATLLETPADRRADDPERNGEEQALRLFFAMLGLADQDVDTLVQEITPEAAPSSSSVAVN</sequence>
<gene>
    <name evidence="1" type="ORF">U7230_05850</name>
</gene>
<organism evidence="1 2">
    <name type="scientific">Carboxydichorda subterranea</name>
    <dbReference type="NCBI Taxonomy" id="3109565"/>
    <lineage>
        <taxon>Bacteria</taxon>
        <taxon>Bacillati</taxon>
        <taxon>Bacillota</taxon>
        <taxon>Limnochordia</taxon>
        <taxon>Limnochordales</taxon>
        <taxon>Geochordaceae</taxon>
        <taxon>Carboxydichorda</taxon>
    </lineage>
</organism>
<dbReference type="Proteomes" id="UP001332192">
    <property type="component" value="Chromosome"/>
</dbReference>
<evidence type="ECO:0000313" key="1">
    <source>
        <dbReference type="EMBL" id="WRP18525.1"/>
    </source>
</evidence>
<dbReference type="EMBL" id="CP141615">
    <property type="protein sequence ID" value="WRP18525.1"/>
    <property type="molecule type" value="Genomic_DNA"/>
</dbReference>
<dbReference type="RefSeq" id="WP_324717798.1">
    <property type="nucleotide sequence ID" value="NZ_CP141615.1"/>
</dbReference>
<proteinExistence type="predicted"/>
<evidence type="ECO:0000313" key="2">
    <source>
        <dbReference type="Proteomes" id="UP001332192"/>
    </source>
</evidence>
<accession>A0ABZ1C116</accession>